<organism evidence="1 2">
    <name type="scientific">Ignisphaera aggregans</name>
    <dbReference type="NCBI Taxonomy" id="334771"/>
    <lineage>
        <taxon>Archaea</taxon>
        <taxon>Thermoproteota</taxon>
        <taxon>Thermoprotei</taxon>
        <taxon>Desulfurococcales</taxon>
        <taxon>Desulfurococcaceae</taxon>
        <taxon>Ignisphaera</taxon>
    </lineage>
</organism>
<gene>
    <name evidence="1" type="ORF">EYH02_05380</name>
</gene>
<dbReference type="AlphaFoldDB" id="A0A832YZ33"/>
<sequence>MIVLFIQLIVNYVSSRKQSVEVDVPRKIISKIRCVHGDYETEREYHEGDFVGKIEGACPKCGAELIIDTIYTKYFRQTTQSRK</sequence>
<evidence type="ECO:0000313" key="1">
    <source>
        <dbReference type="EMBL" id="HIP57479.1"/>
    </source>
</evidence>
<dbReference type="Proteomes" id="UP000605805">
    <property type="component" value="Unassembled WGS sequence"/>
</dbReference>
<dbReference type="EMBL" id="DQTV01000104">
    <property type="protein sequence ID" value="HIP57479.1"/>
    <property type="molecule type" value="Genomic_DNA"/>
</dbReference>
<name>A0A832YZ33_9CREN</name>
<accession>A0A832YZ33</accession>
<evidence type="ECO:0000313" key="2">
    <source>
        <dbReference type="Proteomes" id="UP000605805"/>
    </source>
</evidence>
<comment type="caution">
    <text evidence="1">The sequence shown here is derived from an EMBL/GenBank/DDBJ whole genome shotgun (WGS) entry which is preliminary data.</text>
</comment>
<protein>
    <submittedName>
        <fullName evidence="1">Uncharacterized protein</fullName>
    </submittedName>
</protein>
<reference evidence="1" key="1">
    <citation type="journal article" date="2020" name="ISME J.">
        <title>Gammaproteobacteria mediating utilization of methyl-, sulfur- and petroleum organic compounds in deep ocean hydrothermal plumes.</title>
        <authorList>
            <person name="Zhou Z."/>
            <person name="Liu Y."/>
            <person name="Pan J."/>
            <person name="Cron B.R."/>
            <person name="Toner B.M."/>
            <person name="Anantharaman K."/>
            <person name="Breier J.A."/>
            <person name="Dick G.J."/>
            <person name="Li M."/>
        </authorList>
    </citation>
    <scope>NUCLEOTIDE SEQUENCE</scope>
    <source>
        <strain evidence="1">SZUA-1435</strain>
    </source>
</reference>
<proteinExistence type="predicted"/>